<dbReference type="PANTHER" id="PTHR43532:SF1">
    <property type="entry name" value="GLUCOSE-1-PHOSPHATE THYMIDYLYLTRANSFERASE 1"/>
    <property type="match status" value="1"/>
</dbReference>
<evidence type="ECO:0000256" key="6">
    <source>
        <dbReference type="ARBA" id="ARBA00022695"/>
    </source>
</evidence>
<evidence type="ECO:0000256" key="10">
    <source>
        <dbReference type="RuleBase" id="RU003706"/>
    </source>
</evidence>
<evidence type="ECO:0000256" key="9">
    <source>
        <dbReference type="ARBA" id="ARBA00049336"/>
    </source>
</evidence>
<dbReference type="SUPFAM" id="SSF53448">
    <property type="entry name" value="Nucleotide-diphospho-sugar transferases"/>
    <property type="match status" value="1"/>
</dbReference>
<keyword evidence="7 10" id="KW-0479">Metal-binding</keyword>
<dbReference type="FunFam" id="3.90.550.10:FF:000023">
    <property type="entry name" value="Glucose-1-phosphate thymidylyltransferase"/>
    <property type="match status" value="1"/>
</dbReference>
<dbReference type="EC" id="2.7.7.24" evidence="3 10"/>
<dbReference type="Pfam" id="PF00483">
    <property type="entry name" value="NTP_transferase"/>
    <property type="match status" value="1"/>
</dbReference>
<dbReference type="RefSeq" id="WP_119548873.1">
    <property type="nucleotide sequence ID" value="NZ_QXIR01000033.1"/>
</dbReference>
<comment type="caution">
    <text evidence="12">The sequence shown here is derived from an EMBL/GenBank/DDBJ whole genome shotgun (WGS) entry which is preliminary data.</text>
</comment>
<keyword evidence="6 10" id="KW-0548">Nucleotidyltransferase</keyword>
<dbReference type="Proteomes" id="UP000265801">
    <property type="component" value="Unassembled WGS sequence"/>
</dbReference>
<evidence type="ECO:0000256" key="7">
    <source>
        <dbReference type="ARBA" id="ARBA00022723"/>
    </source>
</evidence>
<keyword evidence="5 10" id="KW-0808">Transferase</keyword>
<dbReference type="CDD" id="cd02538">
    <property type="entry name" value="G1P_TT_short"/>
    <property type="match status" value="1"/>
</dbReference>
<evidence type="ECO:0000256" key="8">
    <source>
        <dbReference type="ARBA" id="ARBA00022842"/>
    </source>
</evidence>
<dbReference type="InterPro" id="IPR005907">
    <property type="entry name" value="G1P_thy_trans_s"/>
</dbReference>
<comment type="catalytic activity">
    <reaction evidence="9 10">
        <text>dTTP + alpha-D-glucose 1-phosphate + H(+) = dTDP-alpha-D-glucose + diphosphate</text>
        <dbReference type="Rhea" id="RHEA:15225"/>
        <dbReference type="ChEBI" id="CHEBI:15378"/>
        <dbReference type="ChEBI" id="CHEBI:33019"/>
        <dbReference type="ChEBI" id="CHEBI:37568"/>
        <dbReference type="ChEBI" id="CHEBI:57477"/>
        <dbReference type="ChEBI" id="CHEBI:58601"/>
        <dbReference type="EC" id="2.7.7.24"/>
    </reaction>
</comment>
<dbReference type="PANTHER" id="PTHR43532">
    <property type="entry name" value="GLUCOSE-1-PHOSPHATE THYMIDYLYLTRANSFERASE"/>
    <property type="match status" value="1"/>
</dbReference>
<dbReference type="InterPro" id="IPR029044">
    <property type="entry name" value="Nucleotide-diphossugar_trans"/>
</dbReference>
<gene>
    <name evidence="12" type="primary">rfbA</name>
    <name evidence="12" type="ORF">D3H55_18965</name>
</gene>
<dbReference type="GO" id="GO:0046872">
    <property type="term" value="F:metal ion binding"/>
    <property type="evidence" value="ECO:0007669"/>
    <property type="project" value="UniProtKB-KW"/>
</dbReference>
<reference evidence="12 13" key="1">
    <citation type="submission" date="2018-09" db="EMBL/GenBank/DDBJ databases">
        <title>Bacillus saliacetes sp. nov., isolated from Thai shrimp paste (Ka-pi).</title>
        <authorList>
            <person name="Daroonpunt R."/>
            <person name="Tanasupawat S."/>
            <person name="Yiamsombut S."/>
        </authorList>
    </citation>
    <scope>NUCLEOTIDE SEQUENCE [LARGE SCALE GENOMIC DNA]</scope>
    <source>
        <strain evidence="12 13">SKP7-4</strain>
    </source>
</reference>
<evidence type="ECO:0000256" key="5">
    <source>
        <dbReference type="ARBA" id="ARBA00022679"/>
    </source>
</evidence>
<comment type="function">
    <text evidence="10">Catalyzes the formation of dTDP-glucose, from dTTP and glucose 1-phosphate, as well as its pyrophosphorolysis.</text>
</comment>
<accession>A0A3A1QQF4</accession>
<dbReference type="OrthoDB" id="9803871at2"/>
<dbReference type="InterPro" id="IPR005835">
    <property type="entry name" value="NTP_transferase_dom"/>
</dbReference>
<dbReference type="EMBL" id="QXIR01000033">
    <property type="protein sequence ID" value="RIW29346.1"/>
    <property type="molecule type" value="Genomic_DNA"/>
</dbReference>
<feature type="domain" description="Nucleotidyl transferase" evidence="11">
    <location>
        <begin position="2"/>
        <end position="238"/>
    </location>
</feature>
<protein>
    <recommendedName>
        <fullName evidence="4 10">Glucose-1-phosphate thymidylyltransferase</fullName>
        <ecNumber evidence="3 10">2.7.7.24</ecNumber>
    </recommendedName>
</protein>
<organism evidence="12 13">
    <name type="scientific">Bacillus salacetis</name>
    <dbReference type="NCBI Taxonomy" id="2315464"/>
    <lineage>
        <taxon>Bacteria</taxon>
        <taxon>Bacillati</taxon>
        <taxon>Bacillota</taxon>
        <taxon>Bacilli</taxon>
        <taxon>Bacillales</taxon>
        <taxon>Bacillaceae</taxon>
        <taxon>Bacillus</taxon>
    </lineage>
</organism>
<name>A0A3A1QQF4_9BACI</name>
<evidence type="ECO:0000313" key="12">
    <source>
        <dbReference type="EMBL" id="RIW29346.1"/>
    </source>
</evidence>
<evidence type="ECO:0000256" key="3">
    <source>
        <dbReference type="ARBA" id="ARBA00012461"/>
    </source>
</evidence>
<dbReference type="AlphaFoldDB" id="A0A3A1QQF4"/>
<evidence type="ECO:0000313" key="13">
    <source>
        <dbReference type="Proteomes" id="UP000265801"/>
    </source>
</evidence>
<sequence>MKGIILAGGSGTRLYPLTNAVSKQLLPVFDKPLIYYPLSILMLAGIKEILIISTRADIPRFEKLLGDGSQLGLHLHYLIQEKPEGIAQAFVIGEEFIGEDPVCLILGDNIFYGHNFTKTLETAAQTNIGATVFGYQVKDPGRFGVVEFDQHQKVISLEEKPSHPKSNYAVTGLYFYDNRVVDFAKKLSKSARGEYEITSINQFYLQENALQVKLLGRGFSWFDTGTHKSLLDAALFIQTIQERQNLRIACIEEIAFRKGYIDEYQLAELAKPLKSNDYGLYLMKLASQHKNRKGGL</sequence>
<evidence type="ECO:0000256" key="1">
    <source>
        <dbReference type="ARBA" id="ARBA00001946"/>
    </source>
</evidence>
<keyword evidence="13" id="KW-1185">Reference proteome</keyword>
<keyword evidence="8 10" id="KW-0460">Magnesium</keyword>
<proteinExistence type="inferred from homology"/>
<comment type="cofactor">
    <cofactor evidence="1">
        <name>Mg(2+)</name>
        <dbReference type="ChEBI" id="CHEBI:18420"/>
    </cofactor>
</comment>
<evidence type="ECO:0000256" key="2">
    <source>
        <dbReference type="ARBA" id="ARBA00010480"/>
    </source>
</evidence>
<comment type="similarity">
    <text evidence="2 10">Belongs to the glucose-1-phosphate thymidylyltransferase family.</text>
</comment>
<evidence type="ECO:0000256" key="4">
    <source>
        <dbReference type="ARBA" id="ARBA00017654"/>
    </source>
</evidence>
<dbReference type="Gene3D" id="3.90.550.10">
    <property type="entry name" value="Spore Coat Polysaccharide Biosynthesis Protein SpsA, Chain A"/>
    <property type="match status" value="1"/>
</dbReference>
<dbReference type="NCBIfam" id="TIGR01207">
    <property type="entry name" value="rmlA"/>
    <property type="match status" value="1"/>
</dbReference>
<dbReference type="GO" id="GO:0008879">
    <property type="term" value="F:glucose-1-phosphate thymidylyltransferase activity"/>
    <property type="evidence" value="ECO:0007669"/>
    <property type="project" value="UniProtKB-EC"/>
</dbReference>
<evidence type="ECO:0000259" key="11">
    <source>
        <dbReference type="Pfam" id="PF00483"/>
    </source>
</evidence>